<evidence type="ECO:0000313" key="2">
    <source>
        <dbReference type="Proteomes" id="UP000003295"/>
    </source>
</evidence>
<gene>
    <name evidence="1" type="ORF">COLINT_02130</name>
</gene>
<dbReference type="STRING" id="521003.COLINT_02130"/>
<dbReference type="EMBL" id="ABXH02000003">
    <property type="protein sequence ID" value="EEP45082.1"/>
    <property type="molecule type" value="Genomic_DNA"/>
</dbReference>
<dbReference type="AlphaFoldDB" id="C4F7W4"/>
<protein>
    <submittedName>
        <fullName evidence="1">Uncharacterized protein</fullName>
    </submittedName>
</protein>
<reference evidence="1 2" key="1">
    <citation type="submission" date="2009-04" db="EMBL/GenBank/DDBJ databases">
        <authorList>
            <person name="Weinstock G."/>
            <person name="Sodergren E."/>
            <person name="Clifton S."/>
            <person name="Fulton L."/>
            <person name="Fulton B."/>
            <person name="Courtney L."/>
            <person name="Fronick C."/>
            <person name="Harrison M."/>
            <person name="Strong C."/>
            <person name="Farmer C."/>
            <person name="Delahaunty K."/>
            <person name="Markovic C."/>
            <person name="Hall O."/>
            <person name="Minx P."/>
            <person name="Tomlinson C."/>
            <person name="Mitreva M."/>
            <person name="Nelson J."/>
            <person name="Hou S."/>
            <person name="Wollam A."/>
            <person name="Pepin K.H."/>
            <person name="Johnson M."/>
            <person name="Bhonagiri V."/>
            <person name="Nash W.E."/>
            <person name="Warren W."/>
            <person name="Chinwalla A."/>
            <person name="Mardis E.R."/>
            <person name="Wilson R.K."/>
        </authorList>
    </citation>
    <scope>NUCLEOTIDE SEQUENCE [LARGE SCALE GENOMIC DNA]</scope>
    <source>
        <strain evidence="1 2">DSM 13280</strain>
    </source>
</reference>
<dbReference type="Proteomes" id="UP000003295">
    <property type="component" value="Unassembled WGS sequence"/>
</dbReference>
<accession>C4F7W4</accession>
<dbReference type="PROSITE" id="PS51257">
    <property type="entry name" value="PROKAR_LIPOPROTEIN"/>
    <property type="match status" value="1"/>
</dbReference>
<evidence type="ECO:0000313" key="1">
    <source>
        <dbReference type="EMBL" id="EEP45082.1"/>
    </source>
</evidence>
<name>C4F7W4_9ACTN</name>
<organism evidence="1 2">
    <name type="scientific">Collinsella intestinalis DSM 13280</name>
    <dbReference type="NCBI Taxonomy" id="521003"/>
    <lineage>
        <taxon>Bacteria</taxon>
        <taxon>Bacillati</taxon>
        <taxon>Actinomycetota</taxon>
        <taxon>Coriobacteriia</taxon>
        <taxon>Coriobacteriales</taxon>
        <taxon>Coriobacteriaceae</taxon>
        <taxon>Collinsella</taxon>
    </lineage>
</organism>
<sequence length="52" mass="6034">MQAFRHCLLPFFSGTACAIPVQAPRGAPFNSYRYIQISERDTRERQTDDIEE</sequence>
<dbReference type="HOGENOM" id="CLU_3078731_0_0_11"/>
<proteinExistence type="predicted"/>
<comment type="caution">
    <text evidence="1">The sequence shown here is derived from an EMBL/GenBank/DDBJ whole genome shotgun (WGS) entry which is preliminary data.</text>
</comment>